<dbReference type="PANTHER" id="PTHR43451:SF1">
    <property type="entry name" value="ACETYLTRANSFERASE"/>
    <property type="match status" value="1"/>
</dbReference>
<dbReference type="CDD" id="cd04301">
    <property type="entry name" value="NAT_SF"/>
    <property type="match status" value="1"/>
</dbReference>
<dbReference type="InterPro" id="IPR016181">
    <property type="entry name" value="Acyl_CoA_acyltransferase"/>
</dbReference>
<dbReference type="SUPFAM" id="SSF55729">
    <property type="entry name" value="Acyl-CoA N-acyltransferases (Nat)"/>
    <property type="match status" value="1"/>
</dbReference>
<comment type="caution">
    <text evidence="2">The sequence shown here is derived from an EMBL/GenBank/DDBJ whole genome shotgun (WGS) entry which is preliminary data.</text>
</comment>
<evidence type="ECO:0000313" key="2">
    <source>
        <dbReference type="EMBL" id="TVO32419.1"/>
    </source>
</evidence>
<gene>
    <name evidence="2" type="ORF">FOF44_17025</name>
</gene>
<evidence type="ECO:0000259" key="1">
    <source>
        <dbReference type="PROSITE" id="PS51186"/>
    </source>
</evidence>
<dbReference type="PANTHER" id="PTHR43451">
    <property type="entry name" value="ACETYLTRANSFERASE (GNAT) FAMILY PROTEIN"/>
    <property type="match status" value="1"/>
</dbReference>
<dbReference type="Pfam" id="PF13673">
    <property type="entry name" value="Acetyltransf_10"/>
    <property type="match status" value="1"/>
</dbReference>
<evidence type="ECO:0000313" key="3">
    <source>
        <dbReference type="Proteomes" id="UP000319828"/>
    </source>
</evidence>
<keyword evidence="2" id="KW-0808">Transferase</keyword>
<proteinExistence type="predicted"/>
<name>A0A557NVH7_9VIBR</name>
<dbReference type="PROSITE" id="PS51186">
    <property type="entry name" value="GNAT"/>
    <property type="match status" value="1"/>
</dbReference>
<accession>A0A557NVH7</accession>
<dbReference type="Proteomes" id="UP000319828">
    <property type="component" value="Unassembled WGS sequence"/>
</dbReference>
<reference evidence="2 3" key="1">
    <citation type="submission" date="2019-07" db="EMBL/GenBank/DDBJ databases">
        <title>The draft genome sequence of Vibrio algivorus M1486.</title>
        <authorList>
            <person name="Meng X."/>
        </authorList>
    </citation>
    <scope>NUCLEOTIDE SEQUENCE [LARGE SCALE GENOMIC DNA]</scope>
    <source>
        <strain evidence="2 3">M1486</strain>
    </source>
</reference>
<dbReference type="GO" id="GO:0016747">
    <property type="term" value="F:acyltransferase activity, transferring groups other than amino-acyl groups"/>
    <property type="evidence" value="ECO:0007669"/>
    <property type="project" value="InterPro"/>
</dbReference>
<dbReference type="Gene3D" id="3.40.630.30">
    <property type="match status" value="1"/>
</dbReference>
<sequence>MNKINNATIHIRHYQASDAQILRQLFFNTVRLVNTKDYTQAQVTAWAPSDYDEQVWAQHMQTLNPLVAEIDGKIVGYADLQSDGLIDHFFCHHQYQGCGVGKALMQSILALAKQQNIHTLYSHVSKTAKPFFERLGFVVKKKQEVEVREQVLTNFKMKKSVLDS</sequence>
<dbReference type="InterPro" id="IPR000182">
    <property type="entry name" value="GNAT_dom"/>
</dbReference>
<dbReference type="EMBL" id="VMKJ01000057">
    <property type="protein sequence ID" value="TVO32419.1"/>
    <property type="molecule type" value="Genomic_DNA"/>
</dbReference>
<dbReference type="RefSeq" id="WP_144389143.1">
    <property type="nucleotide sequence ID" value="NZ_CANNCB010000062.1"/>
</dbReference>
<dbReference type="OrthoDB" id="5355033at2"/>
<dbReference type="AlphaFoldDB" id="A0A557NVH7"/>
<dbReference type="InterPro" id="IPR052564">
    <property type="entry name" value="N-acetyltrans/Recomb-assoc"/>
</dbReference>
<feature type="domain" description="N-acetyltransferase" evidence="1">
    <location>
        <begin position="9"/>
        <end position="162"/>
    </location>
</feature>
<organism evidence="2 3">
    <name type="scientific">Vibrio algivorus</name>
    <dbReference type="NCBI Taxonomy" id="1667024"/>
    <lineage>
        <taxon>Bacteria</taxon>
        <taxon>Pseudomonadati</taxon>
        <taxon>Pseudomonadota</taxon>
        <taxon>Gammaproteobacteria</taxon>
        <taxon>Vibrionales</taxon>
        <taxon>Vibrionaceae</taxon>
        <taxon>Vibrio</taxon>
    </lineage>
</organism>
<protein>
    <submittedName>
        <fullName evidence="2">GNAT family N-acetyltransferase</fullName>
    </submittedName>
</protein>